<dbReference type="PANTHER" id="PTHR48081">
    <property type="entry name" value="AB HYDROLASE SUPERFAMILY PROTEIN C4A8.06C"/>
    <property type="match status" value="1"/>
</dbReference>
<keyword evidence="4" id="KW-1185">Reference proteome</keyword>
<organism evidence="3 4">
    <name type="scientific">Acetilactobacillus jinshanensis</name>
    <dbReference type="NCBI Taxonomy" id="1720083"/>
    <lineage>
        <taxon>Bacteria</taxon>
        <taxon>Bacillati</taxon>
        <taxon>Bacillota</taxon>
        <taxon>Bacilli</taxon>
        <taxon>Lactobacillales</taxon>
        <taxon>Lactobacillaceae</taxon>
        <taxon>Acetilactobacillus</taxon>
    </lineage>
</organism>
<keyword evidence="1 3" id="KW-0378">Hydrolase</keyword>
<dbReference type="AlphaFoldDB" id="A0A4V1ALR1"/>
<dbReference type="SUPFAM" id="SSF53474">
    <property type="entry name" value="alpha/beta-Hydrolases"/>
    <property type="match status" value="1"/>
</dbReference>
<proteinExistence type="predicted"/>
<dbReference type="Pfam" id="PF07859">
    <property type="entry name" value="Abhydrolase_3"/>
    <property type="match status" value="1"/>
</dbReference>
<dbReference type="KEGG" id="lji:ELX58_04870"/>
<sequence>MDINKINQVRSSWEKTEDANNEGLDKHPKGIIRYDNLLYGTNTKYNLLDVYRPTKDMNKTIPLIINIHGGACIYSCKEHYQYYCMKFAQKGFAVVNFDYRLAPEYPYPSAWDDIMTVIRWCILHHQQYGFDLSRVFIIGDSSGATLAEQLLVLYSNPEFARKCNFKLSGINILGGIWHSGVYFPKDTTGLIDDLMSTYYLPDVMKLHEPLMNAYKYITNDLPPVFITSANQDWMLGQNQKMNQLLNKRHVKHEYKEYGDKDHQLPHDFQIFTFKQQVSQDCIQTAIKFLKNLLQ</sequence>
<gene>
    <name evidence="3" type="ORF">ELX58_04870</name>
</gene>
<dbReference type="RefSeq" id="WP_133442038.1">
    <property type="nucleotide sequence ID" value="NZ_CP034726.1"/>
</dbReference>
<dbReference type="InterPro" id="IPR029058">
    <property type="entry name" value="AB_hydrolase_fold"/>
</dbReference>
<evidence type="ECO:0000256" key="1">
    <source>
        <dbReference type="ARBA" id="ARBA00022801"/>
    </source>
</evidence>
<dbReference type="InterPro" id="IPR050300">
    <property type="entry name" value="GDXG_lipolytic_enzyme"/>
</dbReference>
<reference evidence="4" key="1">
    <citation type="submission" date="2018-12" db="EMBL/GenBank/DDBJ databases">
        <title>A new species of lactobacillus.</title>
        <authorList>
            <person name="Jian Y."/>
            <person name="Xin L."/>
            <person name="Hong Z.J."/>
            <person name="Ming L.Z."/>
            <person name="Hong X.Z."/>
        </authorList>
    </citation>
    <scope>NUCLEOTIDE SEQUENCE [LARGE SCALE GENOMIC DNA]</scope>
    <source>
        <strain evidence="4">HSLZ-75</strain>
    </source>
</reference>
<dbReference type="GO" id="GO:0016787">
    <property type="term" value="F:hydrolase activity"/>
    <property type="evidence" value="ECO:0007669"/>
    <property type="project" value="UniProtKB-KW"/>
</dbReference>
<evidence type="ECO:0000313" key="3">
    <source>
        <dbReference type="EMBL" id="QBP18479.1"/>
    </source>
</evidence>
<dbReference type="InterPro" id="IPR013094">
    <property type="entry name" value="AB_hydrolase_3"/>
</dbReference>
<dbReference type="Proteomes" id="UP000294321">
    <property type="component" value="Chromosome"/>
</dbReference>
<dbReference type="OrthoDB" id="9815425at2"/>
<protein>
    <submittedName>
        <fullName evidence="3">Alpha/beta hydrolase</fullName>
    </submittedName>
</protein>
<feature type="domain" description="Alpha/beta hydrolase fold-3" evidence="2">
    <location>
        <begin position="65"/>
        <end position="263"/>
    </location>
</feature>
<dbReference type="EMBL" id="CP034726">
    <property type="protein sequence ID" value="QBP18479.1"/>
    <property type="molecule type" value="Genomic_DNA"/>
</dbReference>
<evidence type="ECO:0000259" key="2">
    <source>
        <dbReference type="Pfam" id="PF07859"/>
    </source>
</evidence>
<accession>A0A4V1ALR1</accession>
<evidence type="ECO:0000313" key="4">
    <source>
        <dbReference type="Proteomes" id="UP000294321"/>
    </source>
</evidence>
<name>A0A4V1ALR1_9LACO</name>
<dbReference type="Gene3D" id="3.40.50.1820">
    <property type="entry name" value="alpha/beta hydrolase"/>
    <property type="match status" value="1"/>
</dbReference>